<reference evidence="8" key="1">
    <citation type="submission" date="2025-08" db="UniProtKB">
        <authorList>
            <consortium name="Ensembl"/>
        </authorList>
    </citation>
    <scope>IDENTIFICATION</scope>
</reference>
<dbReference type="AlphaFoldDB" id="A0A3B5M927"/>
<reference evidence="8" key="2">
    <citation type="submission" date="2025-09" db="UniProtKB">
        <authorList>
            <consortium name="Ensembl"/>
        </authorList>
    </citation>
    <scope>IDENTIFICATION</scope>
</reference>
<dbReference type="FunFam" id="1.25.40.10:FF:000233">
    <property type="entry name" value="Tetratricopeptide repeat domain 26"/>
    <property type="match status" value="1"/>
</dbReference>
<comment type="similarity">
    <text evidence="2">Belongs to the IFT56 family.</text>
</comment>
<evidence type="ECO:0000256" key="6">
    <source>
        <dbReference type="ARBA" id="ARBA00023273"/>
    </source>
</evidence>
<dbReference type="SUPFAM" id="SSF48452">
    <property type="entry name" value="TPR-like"/>
    <property type="match status" value="2"/>
</dbReference>
<dbReference type="GO" id="GO:0036064">
    <property type="term" value="C:ciliary basal body"/>
    <property type="evidence" value="ECO:0007669"/>
    <property type="project" value="TreeGrafter"/>
</dbReference>
<evidence type="ECO:0000313" key="8">
    <source>
        <dbReference type="Ensembl" id="ENSXCOP00000016259.1"/>
    </source>
</evidence>
<evidence type="ECO:0000313" key="9">
    <source>
        <dbReference type="Proteomes" id="UP000261380"/>
    </source>
</evidence>
<keyword evidence="4" id="KW-0677">Repeat</keyword>
<comment type="subcellular location">
    <subcellularLocation>
        <location evidence="1">Cell projection</location>
        <location evidence="1">Cilium</location>
    </subcellularLocation>
</comment>
<dbReference type="GO" id="GO:0035845">
    <property type="term" value="P:photoreceptor cell outer segment organization"/>
    <property type="evidence" value="ECO:0007669"/>
    <property type="project" value="Ensembl"/>
</dbReference>
<dbReference type="InterPro" id="IPR030511">
    <property type="entry name" value="TTC26"/>
</dbReference>
<keyword evidence="5" id="KW-0802">TPR repeat</keyword>
<dbReference type="GO" id="GO:0008594">
    <property type="term" value="P:photoreceptor cell morphogenesis"/>
    <property type="evidence" value="ECO:0007669"/>
    <property type="project" value="Ensembl"/>
</dbReference>
<dbReference type="PANTHER" id="PTHR14781:SF0">
    <property type="entry name" value="INTRAFLAGELLAR TRANSPORT PROTEIN 56"/>
    <property type="match status" value="1"/>
</dbReference>
<dbReference type="GO" id="GO:0039023">
    <property type="term" value="P:pronephric duct morphogenesis"/>
    <property type="evidence" value="ECO:0007669"/>
    <property type="project" value="Ensembl"/>
</dbReference>
<accession>A0A3B5M927</accession>
<dbReference type="FunFam" id="1.25.40.10:FF:001530">
    <property type="entry name" value="Predicted protein"/>
    <property type="match status" value="1"/>
</dbReference>
<dbReference type="GO" id="GO:0035735">
    <property type="term" value="P:intraciliary transport involved in cilium assembly"/>
    <property type="evidence" value="ECO:0007669"/>
    <property type="project" value="TreeGrafter"/>
</dbReference>
<evidence type="ECO:0000256" key="5">
    <source>
        <dbReference type="ARBA" id="ARBA00022803"/>
    </source>
</evidence>
<evidence type="ECO:0000256" key="2">
    <source>
        <dbReference type="ARBA" id="ARBA00007834"/>
    </source>
</evidence>
<evidence type="ECO:0000256" key="7">
    <source>
        <dbReference type="ARBA" id="ARBA00032501"/>
    </source>
</evidence>
<dbReference type="GO" id="GO:0097546">
    <property type="term" value="C:ciliary base"/>
    <property type="evidence" value="ECO:0007669"/>
    <property type="project" value="TreeGrafter"/>
</dbReference>
<dbReference type="SMART" id="SM00028">
    <property type="entry name" value="TPR"/>
    <property type="match status" value="4"/>
</dbReference>
<keyword evidence="9" id="KW-1185">Reference proteome</keyword>
<organism evidence="8 9">
    <name type="scientific">Xiphophorus couchianus</name>
    <name type="common">Monterrey platyfish</name>
    <dbReference type="NCBI Taxonomy" id="32473"/>
    <lineage>
        <taxon>Eukaryota</taxon>
        <taxon>Metazoa</taxon>
        <taxon>Chordata</taxon>
        <taxon>Craniata</taxon>
        <taxon>Vertebrata</taxon>
        <taxon>Euteleostomi</taxon>
        <taxon>Actinopterygii</taxon>
        <taxon>Neopterygii</taxon>
        <taxon>Teleostei</taxon>
        <taxon>Neoteleostei</taxon>
        <taxon>Acanthomorphata</taxon>
        <taxon>Ovalentaria</taxon>
        <taxon>Atherinomorphae</taxon>
        <taxon>Cyprinodontiformes</taxon>
        <taxon>Poeciliidae</taxon>
        <taxon>Poeciliinae</taxon>
        <taxon>Xiphophorus</taxon>
    </lineage>
</organism>
<dbReference type="GO" id="GO:0035720">
    <property type="term" value="P:intraciliary anterograde transport"/>
    <property type="evidence" value="ECO:0007669"/>
    <property type="project" value="TreeGrafter"/>
</dbReference>
<dbReference type="GO" id="GO:0120170">
    <property type="term" value="F:intraciliary transport particle B binding"/>
    <property type="evidence" value="ECO:0007669"/>
    <property type="project" value="TreeGrafter"/>
</dbReference>
<dbReference type="STRING" id="32473.ENSXCOP00000016259"/>
<keyword evidence="6" id="KW-0966">Cell projection</keyword>
<dbReference type="GO" id="GO:0030992">
    <property type="term" value="C:intraciliary transport particle B"/>
    <property type="evidence" value="ECO:0007669"/>
    <property type="project" value="TreeGrafter"/>
</dbReference>
<evidence type="ECO:0000256" key="4">
    <source>
        <dbReference type="ARBA" id="ARBA00022737"/>
    </source>
</evidence>
<dbReference type="GeneTree" id="ENSGT00390000000159"/>
<dbReference type="Proteomes" id="UP000261380">
    <property type="component" value="Unplaced"/>
</dbReference>
<proteinExistence type="inferred from homology"/>
<protein>
    <recommendedName>
        <fullName evidence="3">Intraflagellar transport protein 56</fullName>
    </recommendedName>
    <alternativeName>
        <fullName evidence="7">Tetratricopeptide repeat protein 26</fullName>
    </alternativeName>
</protein>
<dbReference type="InterPro" id="IPR011990">
    <property type="entry name" value="TPR-like_helical_dom_sf"/>
</dbReference>
<dbReference type="PANTHER" id="PTHR14781">
    <property type="entry name" value="INTRAFLAGELLAR TRANSPORT PROTEIN 56"/>
    <property type="match status" value="1"/>
</dbReference>
<dbReference type="InterPro" id="IPR019734">
    <property type="entry name" value="TPR_rpt"/>
</dbReference>
<evidence type="ECO:0000256" key="1">
    <source>
        <dbReference type="ARBA" id="ARBA00004138"/>
    </source>
</evidence>
<dbReference type="Gene3D" id="1.25.40.10">
    <property type="entry name" value="Tetratricopeptide repeat domain"/>
    <property type="match status" value="3"/>
</dbReference>
<sequence>MFISDKKKKNKTKVPSLEEYLQQRDYLGALTLLEFQRSIGEKHENADLWICYCAFHLGDYKRAMEEYKSLTEKPDCPAEVWVYLGCALFFLGLYKEAEEAASKAPMSPLQNRLLFHLEHKFKDEKRLMAFHQNLEDVTEDQLSLASIHYMRSHYQEAIDIYKRLLLQNRDYLALKVYVALCYYKLDYYDVSQEVLAVYLQNIPDSTIALNLKACNHFRLYNGKAAEAELKNLIDISSCSFEFAKELIRHNLVVFRDGEGALQVLPPLIDVIPEARLNLVIYYLRQGVHIHRSHLRRRRGLEDEYILKGVVNAALGLEIGSRDHLKIAQQFFQLVGGSASECDTIPGRQCMASCFFLLRQFEDVLIYLNSVKSYFYNDDTFNFNYAQAKAALGNYKEAEEVFLLIQNEKIKNDYVYLSWLARCYIMNQKSQLAWELYHKMGTSSDSFSMLQLIANDCYKMGQFYYSAKAFDALEKLDPSSNYWDGKRGACVGVFQLILANKEPKEMLKEVLVFLQNSGNPQVEYIIRILRKWAKDNRVLL</sequence>
<name>A0A3B5M927_9TELE</name>
<evidence type="ECO:0000256" key="3">
    <source>
        <dbReference type="ARBA" id="ARBA00019387"/>
    </source>
</evidence>
<dbReference type="Ensembl" id="ENSXCOT00000016465.1">
    <property type="protein sequence ID" value="ENSXCOP00000016259.1"/>
    <property type="gene ID" value="ENSXCOG00000012287.1"/>
</dbReference>